<evidence type="ECO:0000313" key="3">
    <source>
        <dbReference type="Proteomes" id="UP000468735"/>
    </source>
</evidence>
<evidence type="ECO:0008006" key="4">
    <source>
        <dbReference type="Google" id="ProtNLM"/>
    </source>
</evidence>
<keyword evidence="1" id="KW-1133">Transmembrane helix</keyword>
<organism evidence="2 3">
    <name type="scientific">Actinomadura rudentiformis</name>
    <dbReference type="NCBI Taxonomy" id="359158"/>
    <lineage>
        <taxon>Bacteria</taxon>
        <taxon>Bacillati</taxon>
        <taxon>Actinomycetota</taxon>
        <taxon>Actinomycetes</taxon>
        <taxon>Streptosporangiales</taxon>
        <taxon>Thermomonosporaceae</taxon>
        <taxon>Actinomadura</taxon>
    </lineage>
</organism>
<dbReference type="Gene3D" id="2.130.10.10">
    <property type="entry name" value="YVTN repeat-like/Quinoprotein amine dehydrogenase"/>
    <property type="match status" value="1"/>
</dbReference>
<dbReference type="EMBL" id="WBMT01000022">
    <property type="protein sequence ID" value="KAB2342359.1"/>
    <property type="molecule type" value="Genomic_DNA"/>
</dbReference>
<reference evidence="2 3" key="1">
    <citation type="submission" date="2019-09" db="EMBL/GenBank/DDBJ databases">
        <title>Actinomadura physcomitrii sp. nov., a novel actinomycete isolated from moss [Physcomitrium sphaericum (Ludw) Fuernr].</title>
        <authorList>
            <person name="Zhuang X."/>
            <person name="Liu C."/>
        </authorList>
    </citation>
    <scope>NUCLEOTIDE SEQUENCE [LARGE SCALE GENOMIC DNA]</scope>
    <source>
        <strain evidence="2 3">HMC1</strain>
    </source>
</reference>
<accession>A0A6H9YNQ0</accession>
<dbReference type="AlphaFoldDB" id="A0A6H9YNQ0"/>
<keyword evidence="1" id="KW-0812">Transmembrane</keyword>
<sequence length="387" mass="41450">MSDFDERLRATLADERWALPADLALLDGAEAGARRVRRRRAAGAVLGTLAAATAAVLAFTLVRAPEREPRPPRPVTSITLPVPGGVARELVLTRDSLYVLGKSHIYRIDRATRRVAATSRKVSVAALDLVMVEGTLWVSERQITGKRARKDTFSFLHRLDARTLQFGEAIPVPGGMARTTAVAGTLWSRSVDRFGRWTFTQRDPRDGRVLGTLRPPWNCGSNAEIADIDRKAGTALISCWKPDGQVIATLDLTTGGARAQLGVQDGTHGLTLGTKGMVWYLTDHLTHVRIHQVDVATMRQRPGGDLAAVRPAPPDLLTGVGGRLWLRSPKQGALTCYDGATGRRLASYAMPRNAGSLPVAGDEGTFVHASGGTITIMSGTDGCLAGG</sequence>
<protein>
    <recommendedName>
        <fullName evidence="4">PQQ-binding-like beta-propeller repeat protein</fullName>
    </recommendedName>
</protein>
<gene>
    <name evidence="2" type="ORF">F8566_38015</name>
</gene>
<keyword evidence="3" id="KW-1185">Reference proteome</keyword>
<evidence type="ECO:0000256" key="1">
    <source>
        <dbReference type="SAM" id="Phobius"/>
    </source>
</evidence>
<proteinExistence type="predicted"/>
<dbReference type="Proteomes" id="UP000468735">
    <property type="component" value="Unassembled WGS sequence"/>
</dbReference>
<dbReference type="OrthoDB" id="3275018at2"/>
<name>A0A6H9YNQ0_9ACTN</name>
<feature type="transmembrane region" description="Helical" evidence="1">
    <location>
        <begin position="41"/>
        <end position="62"/>
    </location>
</feature>
<comment type="caution">
    <text evidence="2">The sequence shown here is derived from an EMBL/GenBank/DDBJ whole genome shotgun (WGS) entry which is preliminary data.</text>
</comment>
<evidence type="ECO:0000313" key="2">
    <source>
        <dbReference type="EMBL" id="KAB2342359.1"/>
    </source>
</evidence>
<dbReference type="RefSeq" id="WP_151567043.1">
    <property type="nucleotide sequence ID" value="NZ_WBMT01000022.1"/>
</dbReference>
<keyword evidence="1" id="KW-0472">Membrane</keyword>
<dbReference type="SUPFAM" id="SSF63825">
    <property type="entry name" value="YWTD domain"/>
    <property type="match status" value="1"/>
</dbReference>
<dbReference type="InterPro" id="IPR015943">
    <property type="entry name" value="WD40/YVTN_repeat-like_dom_sf"/>
</dbReference>